<comment type="caution">
    <text evidence="2">The sequence shown here is derived from an EMBL/GenBank/DDBJ whole genome shotgun (WGS) entry which is preliminary data.</text>
</comment>
<gene>
    <name evidence="2" type="ORF">MPEAHAMD_5061</name>
</gene>
<organism evidence="2 3">
    <name type="scientific">Methylobacterium frigidaeris</name>
    <dbReference type="NCBI Taxonomy" id="2038277"/>
    <lineage>
        <taxon>Bacteria</taxon>
        <taxon>Pseudomonadati</taxon>
        <taxon>Pseudomonadota</taxon>
        <taxon>Alphaproteobacteria</taxon>
        <taxon>Hyphomicrobiales</taxon>
        <taxon>Methylobacteriaceae</taxon>
        <taxon>Methylobacterium</taxon>
    </lineage>
</organism>
<dbReference type="AlphaFoldDB" id="A0AA37HF50"/>
<sequence>MTVDEITTIADEILTRNYAGAGYERVEVRPGYNQTDERSLFVVAPFEPGAGLTGGAEANAANAAIRRVLLERGEERFPYLDFDYPDDEILGDDDENYRDAEEDA</sequence>
<proteinExistence type="predicted"/>
<feature type="region of interest" description="Disordered" evidence="1">
    <location>
        <begin position="84"/>
        <end position="104"/>
    </location>
</feature>
<protein>
    <submittedName>
        <fullName evidence="2">Uncharacterized protein</fullName>
    </submittedName>
</protein>
<evidence type="ECO:0000313" key="2">
    <source>
        <dbReference type="EMBL" id="GJD64876.1"/>
    </source>
</evidence>
<evidence type="ECO:0000256" key="1">
    <source>
        <dbReference type="SAM" id="MobiDB-lite"/>
    </source>
</evidence>
<keyword evidence="3" id="KW-1185">Reference proteome</keyword>
<dbReference type="RefSeq" id="WP_099898565.1">
    <property type="nucleotide sequence ID" value="NZ_BPQJ01000031.1"/>
</dbReference>
<reference evidence="2" key="1">
    <citation type="journal article" date="2016" name="Front. Microbiol.">
        <title>Genome Sequence of the Piezophilic, Mesophilic Sulfate-Reducing Bacterium Desulfovibrio indicus J2T.</title>
        <authorList>
            <person name="Cao J."/>
            <person name="Maignien L."/>
            <person name="Shao Z."/>
            <person name="Alain K."/>
            <person name="Jebbar M."/>
        </authorList>
    </citation>
    <scope>NUCLEOTIDE SEQUENCE</scope>
    <source>
        <strain evidence="2">JCM 32048</strain>
    </source>
</reference>
<dbReference type="Proteomes" id="UP001055286">
    <property type="component" value="Unassembled WGS sequence"/>
</dbReference>
<dbReference type="EMBL" id="BPQJ01000031">
    <property type="protein sequence ID" value="GJD64876.1"/>
    <property type="molecule type" value="Genomic_DNA"/>
</dbReference>
<reference evidence="2" key="2">
    <citation type="submission" date="2021-08" db="EMBL/GenBank/DDBJ databases">
        <authorList>
            <person name="Tani A."/>
            <person name="Ola A."/>
            <person name="Ogura Y."/>
            <person name="Katsura K."/>
            <person name="Hayashi T."/>
        </authorList>
    </citation>
    <scope>NUCLEOTIDE SEQUENCE</scope>
    <source>
        <strain evidence="2">JCM 32048</strain>
    </source>
</reference>
<accession>A0AA37HF50</accession>
<name>A0AA37HF50_9HYPH</name>
<evidence type="ECO:0000313" key="3">
    <source>
        <dbReference type="Proteomes" id="UP001055286"/>
    </source>
</evidence>